<reference evidence="17" key="1">
    <citation type="journal article" date="2021" name="PeerJ">
        <title>Extensive microbial diversity within the chicken gut microbiome revealed by metagenomics and culture.</title>
        <authorList>
            <person name="Gilroy R."/>
            <person name="Ravi A."/>
            <person name="Getino M."/>
            <person name="Pursley I."/>
            <person name="Horton D.L."/>
            <person name="Alikhan N.F."/>
            <person name="Baker D."/>
            <person name="Gharbi K."/>
            <person name="Hall N."/>
            <person name="Watson M."/>
            <person name="Adriaenssens E.M."/>
            <person name="Foster-Nyarko E."/>
            <person name="Jarju S."/>
            <person name="Secka A."/>
            <person name="Antonio M."/>
            <person name="Oren A."/>
            <person name="Chaudhuri R.R."/>
            <person name="La Ragione R."/>
            <person name="Hildebrand F."/>
            <person name="Pallen M.J."/>
        </authorList>
    </citation>
    <scope>NUCLEOTIDE SEQUENCE</scope>
    <source>
        <strain evidence="17">ChiGjej6B6-1540</strain>
    </source>
</reference>
<evidence type="ECO:0000313" key="18">
    <source>
        <dbReference type="Proteomes" id="UP000824192"/>
    </source>
</evidence>
<feature type="active site" description="Proton acceptor" evidence="16">
    <location>
        <position position="110"/>
    </location>
</feature>
<evidence type="ECO:0000256" key="15">
    <source>
        <dbReference type="ARBA" id="ARBA00040883"/>
    </source>
</evidence>
<comment type="function">
    <text evidence="16">Catalyzes the phosphorylation of pantothenate (Pan), the first step in CoA biosynthesis.</text>
</comment>
<comment type="subcellular location">
    <subcellularLocation>
        <location evidence="3 16">Cytoplasm</location>
    </subcellularLocation>
</comment>
<dbReference type="NCBIfam" id="TIGR00671">
    <property type="entry name" value="baf"/>
    <property type="match status" value="1"/>
</dbReference>
<evidence type="ECO:0000256" key="10">
    <source>
        <dbReference type="ARBA" id="ARBA00022777"/>
    </source>
</evidence>
<dbReference type="Pfam" id="PF03309">
    <property type="entry name" value="Pan_kinase"/>
    <property type="match status" value="1"/>
</dbReference>
<dbReference type="PANTHER" id="PTHR34265">
    <property type="entry name" value="TYPE III PANTOTHENATE KINASE"/>
    <property type="match status" value="1"/>
</dbReference>
<evidence type="ECO:0000313" key="17">
    <source>
        <dbReference type="EMBL" id="HIW93737.1"/>
    </source>
</evidence>
<feature type="binding site" evidence="16">
    <location>
        <position position="133"/>
    </location>
    <ligand>
        <name>ATP</name>
        <dbReference type="ChEBI" id="CHEBI:30616"/>
    </ligand>
</feature>
<evidence type="ECO:0000256" key="1">
    <source>
        <dbReference type="ARBA" id="ARBA00001206"/>
    </source>
</evidence>
<comment type="subunit">
    <text evidence="5 16">Homodimer.</text>
</comment>
<feature type="binding site" evidence="16">
    <location>
        <position position="184"/>
    </location>
    <ligand>
        <name>substrate</name>
    </ligand>
</feature>
<organism evidence="17 18">
    <name type="scientific">Candidatus Flavonifractor merdipullorum</name>
    <dbReference type="NCBI Taxonomy" id="2838590"/>
    <lineage>
        <taxon>Bacteria</taxon>
        <taxon>Bacillati</taxon>
        <taxon>Bacillota</taxon>
        <taxon>Clostridia</taxon>
        <taxon>Eubacteriales</taxon>
        <taxon>Oscillospiraceae</taxon>
        <taxon>Flavonifractor</taxon>
    </lineage>
</organism>
<comment type="cofactor">
    <cofactor evidence="16">
        <name>NH4(+)</name>
        <dbReference type="ChEBI" id="CHEBI:28938"/>
    </cofactor>
    <cofactor evidence="16">
        <name>K(+)</name>
        <dbReference type="ChEBI" id="CHEBI:29103"/>
    </cofactor>
    <text evidence="16">A monovalent cation. Ammonium or potassium.</text>
</comment>
<dbReference type="GO" id="GO:0004594">
    <property type="term" value="F:pantothenate kinase activity"/>
    <property type="evidence" value="ECO:0007669"/>
    <property type="project" value="UniProtKB-UniRule"/>
</dbReference>
<keyword evidence="12 16" id="KW-0630">Potassium</keyword>
<reference evidence="17" key="2">
    <citation type="submission" date="2021-04" db="EMBL/GenBank/DDBJ databases">
        <authorList>
            <person name="Gilroy R."/>
        </authorList>
    </citation>
    <scope>NUCLEOTIDE SEQUENCE</scope>
    <source>
        <strain evidence="17">ChiGjej6B6-1540</strain>
    </source>
</reference>
<evidence type="ECO:0000256" key="16">
    <source>
        <dbReference type="HAMAP-Rule" id="MF_01274"/>
    </source>
</evidence>
<accession>A0A9D1RU29</accession>
<evidence type="ECO:0000256" key="11">
    <source>
        <dbReference type="ARBA" id="ARBA00022840"/>
    </source>
</evidence>
<evidence type="ECO:0000256" key="8">
    <source>
        <dbReference type="ARBA" id="ARBA00022679"/>
    </source>
</evidence>
<dbReference type="EMBL" id="DXGA01000093">
    <property type="protein sequence ID" value="HIW93737.1"/>
    <property type="molecule type" value="Genomic_DNA"/>
</dbReference>
<dbReference type="GO" id="GO:0005524">
    <property type="term" value="F:ATP binding"/>
    <property type="evidence" value="ECO:0007669"/>
    <property type="project" value="UniProtKB-UniRule"/>
</dbReference>
<evidence type="ECO:0000256" key="7">
    <source>
        <dbReference type="ARBA" id="ARBA00022490"/>
    </source>
</evidence>
<proteinExistence type="inferred from homology"/>
<keyword evidence="7 16" id="KW-0963">Cytoplasm</keyword>
<evidence type="ECO:0000256" key="3">
    <source>
        <dbReference type="ARBA" id="ARBA00004496"/>
    </source>
</evidence>
<evidence type="ECO:0000256" key="6">
    <source>
        <dbReference type="ARBA" id="ARBA00012102"/>
    </source>
</evidence>
<feature type="binding site" evidence="16">
    <location>
        <begin position="108"/>
        <end position="111"/>
    </location>
    <ligand>
        <name>substrate</name>
    </ligand>
</feature>
<evidence type="ECO:0000256" key="2">
    <source>
        <dbReference type="ARBA" id="ARBA00001958"/>
    </source>
</evidence>
<dbReference type="EC" id="2.7.1.33" evidence="6 16"/>
<evidence type="ECO:0000256" key="12">
    <source>
        <dbReference type="ARBA" id="ARBA00022958"/>
    </source>
</evidence>
<name>A0A9D1RU29_9FIRM</name>
<comment type="caution">
    <text evidence="17">The sequence shown here is derived from an EMBL/GenBank/DDBJ whole genome shotgun (WGS) entry which is preliminary data.</text>
</comment>
<dbReference type="InterPro" id="IPR004619">
    <property type="entry name" value="Type_III_PanK"/>
</dbReference>
<dbReference type="GO" id="GO:0046872">
    <property type="term" value="F:metal ion binding"/>
    <property type="evidence" value="ECO:0007669"/>
    <property type="project" value="UniProtKB-KW"/>
</dbReference>
<comment type="catalytic activity">
    <reaction evidence="1 16">
        <text>(R)-pantothenate + ATP = (R)-4'-phosphopantothenate + ADP + H(+)</text>
        <dbReference type="Rhea" id="RHEA:16373"/>
        <dbReference type="ChEBI" id="CHEBI:10986"/>
        <dbReference type="ChEBI" id="CHEBI:15378"/>
        <dbReference type="ChEBI" id="CHEBI:29032"/>
        <dbReference type="ChEBI" id="CHEBI:30616"/>
        <dbReference type="ChEBI" id="CHEBI:456216"/>
        <dbReference type="EC" id="2.7.1.33"/>
    </reaction>
</comment>
<evidence type="ECO:0000256" key="14">
    <source>
        <dbReference type="ARBA" id="ARBA00038036"/>
    </source>
</evidence>
<dbReference type="CDD" id="cd24015">
    <property type="entry name" value="ASKHA_NBD_PanK-III"/>
    <property type="match status" value="1"/>
</dbReference>
<dbReference type="HAMAP" id="MF_01274">
    <property type="entry name" value="Pantothen_kinase_3"/>
    <property type="match status" value="1"/>
</dbReference>
<evidence type="ECO:0000256" key="4">
    <source>
        <dbReference type="ARBA" id="ARBA00005225"/>
    </source>
</evidence>
<keyword evidence="10 16" id="KW-0418">Kinase</keyword>
<comment type="similarity">
    <text evidence="14 16">Belongs to the type III pantothenate kinase family.</text>
</comment>
<gene>
    <name evidence="16" type="primary">coaX</name>
    <name evidence="17" type="ORF">H9868_04265</name>
</gene>
<evidence type="ECO:0000256" key="5">
    <source>
        <dbReference type="ARBA" id="ARBA00011738"/>
    </source>
</evidence>
<keyword evidence="13 16" id="KW-0173">Coenzyme A biosynthesis</keyword>
<evidence type="ECO:0000256" key="9">
    <source>
        <dbReference type="ARBA" id="ARBA00022741"/>
    </source>
</evidence>
<protein>
    <recommendedName>
        <fullName evidence="15 16">Type III pantothenate kinase</fullName>
        <ecNumber evidence="6 16">2.7.1.33</ecNumber>
    </recommendedName>
    <alternativeName>
        <fullName evidence="16">PanK-III</fullName>
    </alternativeName>
    <alternativeName>
        <fullName evidence="16">Pantothenic acid kinase</fullName>
    </alternativeName>
</protein>
<dbReference type="Gene3D" id="3.30.420.40">
    <property type="match status" value="2"/>
</dbReference>
<dbReference type="GO" id="GO:0005737">
    <property type="term" value="C:cytoplasm"/>
    <property type="evidence" value="ECO:0007669"/>
    <property type="project" value="UniProtKB-SubCell"/>
</dbReference>
<keyword evidence="16" id="KW-0479">Metal-binding</keyword>
<comment type="caution">
    <text evidence="16">Lacks conserved residue(s) required for the propagation of feature annotation.</text>
</comment>
<dbReference type="PANTHER" id="PTHR34265:SF1">
    <property type="entry name" value="TYPE III PANTOTHENATE KINASE"/>
    <property type="match status" value="1"/>
</dbReference>
<keyword evidence="8 16" id="KW-0808">Transferase</keyword>
<evidence type="ECO:0000256" key="13">
    <source>
        <dbReference type="ARBA" id="ARBA00022993"/>
    </source>
</evidence>
<sequence length="256" mass="27223">MVLAIDVGNSSTTIGLFDERGHKTFHSVLGTDKGSTRDQCAVRLMDVFHLYRADISTVTGTVISSVVPPITSAMCSAVELLTGRRPILMGPGVKTGLNIRSEIHAQLGTDIVAFSVAAIAKYPSPLVVIDMGTAITMSLLRGNIYDGCIIMPGVRVSLEALSQEAAALPHIAIQPPDSILGRNTVDAMRSGVIYGNASMVDGMLDRIEDEIGGKLATVVATGAASPEVLHHCRHKIHYDADLLLDGLYLIYQKNTA</sequence>
<dbReference type="GO" id="GO:0015937">
    <property type="term" value="P:coenzyme A biosynthetic process"/>
    <property type="evidence" value="ECO:0007669"/>
    <property type="project" value="UniProtKB-UniRule"/>
</dbReference>
<dbReference type="SUPFAM" id="SSF53067">
    <property type="entry name" value="Actin-like ATPase domain"/>
    <property type="match status" value="2"/>
</dbReference>
<feature type="binding site" evidence="16">
    <location>
        <position position="130"/>
    </location>
    <ligand>
        <name>K(+)</name>
        <dbReference type="ChEBI" id="CHEBI:29103"/>
    </ligand>
</feature>
<feature type="binding site" evidence="16">
    <location>
        <begin position="6"/>
        <end position="13"/>
    </location>
    <ligand>
        <name>ATP</name>
        <dbReference type="ChEBI" id="CHEBI:30616"/>
    </ligand>
</feature>
<dbReference type="Proteomes" id="UP000824192">
    <property type="component" value="Unassembled WGS sequence"/>
</dbReference>
<comment type="cofactor">
    <cofactor evidence="2">
        <name>K(+)</name>
        <dbReference type="ChEBI" id="CHEBI:29103"/>
    </cofactor>
</comment>
<dbReference type="AlphaFoldDB" id="A0A9D1RU29"/>
<dbReference type="InterPro" id="IPR043129">
    <property type="entry name" value="ATPase_NBD"/>
</dbReference>
<keyword evidence="11 16" id="KW-0067">ATP-binding</keyword>
<keyword evidence="9 16" id="KW-0547">Nucleotide-binding</keyword>
<comment type="pathway">
    <text evidence="4 16">Cofactor biosynthesis; coenzyme A biosynthesis; CoA from (R)-pantothenate: step 1/5.</text>
</comment>